<dbReference type="Proteomes" id="UP000268048">
    <property type="component" value="Chromosome"/>
</dbReference>
<proteinExistence type="predicted"/>
<name>A0A3G7HHA0_9PSED</name>
<evidence type="ECO:0000256" key="1">
    <source>
        <dbReference type="SAM" id="MobiDB-lite"/>
    </source>
</evidence>
<dbReference type="AlphaFoldDB" id="A0A3G7HHA0"/>
<protein>
    <submittedName>
        <fullName evidence="2">Uncharacterized protein</fullName>
    </submittedName>
</protein>
<evidence type="ECO:0000313" key="2">
    <source>
        <dbReference type="EMBL" id="AZE50825.1"/>
    </source>
</evidence>
<accession>A0A3G7HHA0</accession>
<sequence length="41" mass="4330">MYKHPLGEIRSRLDDAQAHAIGSTTTGSSVSKKSQQVVTGS</sequence>
<dbReference type="EMBL" id="CP027753">
    <property type="protein sequence ID" value="AZE50825.1"/>
    <property type="molecule type" value="Genomic_DNA"/>
</dbReference>
<gene>
    <name evidence="2" type="ORF">C4K04_5175</name>
</gene>
<feature type="compositionally biased region" description="Low complexity" evidence="1">
    <location>
        <begin position="22"/>
        <end position="41"/>
    </location>
</feature>
<organism evidence="2 3">
    <name type="scientific">Pseudomonas chlororaphis</name>
    <dbReference type="NCBI Taxonomy" id="587753"/>
    <lineage>
        <taxon>Bacteria</taxon>
        <taxon>Pseudomonadati</taxon>
        <taxon>Pseudomonadota</taxon>
        <taxon>Gammaproteobacteria</taxon>
        <taxon>Pseudomonadales</taxon>
        <taxon>Pseudomonadaceae</taxon>
        <taxon>Pseudomonas</taxon>
    </lineage>
</organism>
<feature type="region of interest" description="Disordered" evidence="1">
    <location>
        <begin position="20"/>
        <end position="41"/>
    </location>
</feature>
<evidence type="ECO:0000313" key="3">
    <source>
        <dbReference type="Proteomes" id="UP000268048"/>
    </source>
</evidence>
<reference evidence="2 3" key="1">
    <citation type="submission" date="2018-03" db="EMBL/GenBank/DDBJ databases">
        <title>Diversity of phytobeneficial traits revealed by whole-genome analysis of worldwide-isolated phenazine-producing Pseudomonas spp.</title>
        <authorList>
            <person name="Biessy A."/>
            <person name="Novinscak A."/>
            <person name="Blom J."/>
            <person name="Leger G."/>
            <person name="Thomashow L.S."/>
            <person name="Cazorla F.M."/>
            <person name="Josic D."/>
            <person name="Filion M."/>
        </authorList>
    </citation>
    <scope>NUCLEOTIDE SEQUENCE [LARGE SCALE GENOMIC DNA]</scope>
    <source>
        <strain evidence="2 3">B25</strain>
    </source>
</reference>